<evidence type="ECO:0000256" key="1">
    <source>
        <dbReference type="SAM" id="Phobius"/>
    </source>
</evidence>
<evidence type="ECO:0000259" key="2">
    <source>
        <dbReference type="Pfam" id="PF00892"/>
    </source>
</evidence>
<feature type="transmembrane region" description="Helical" evidence="1">
    <location>
        <begin position="187"/>
        <end position="207"/>
    </location>
</feature>
<dbReference type="PANTHER" id="PTHR22911">
    <property type="entry name" value="ACYL-MALONYL CONDENSING ENZYME-RELATED"/>
    <property type="match status" value="1"/>
</dbReference>
<dbReference type="OrthoDB" id="8770617at2"/>
<dbReference type="Pfam" id="PF00892">
    <property type="entry name" value="EamA"/>
    <property type="match status" value="2"/>
</dbReference>
<dbReference type="SUPFAM" id="SSF103481">
    <property type="entry name" value="Multidrug resistance efflux transporter EmrE"/>
    <property type="match status" value="2"/>
</dbReference>
<proteinExistence type="predicted"/>
<keyword evidence="4" id="KW-1185">Reference proteome</keyword>
<dbReference type="GO" id="GO:0016020">
    <property type="term" value="C:membrane"/>
    <property type="evidence" value="ECO:0007669"/>
    <property type="project" value="InterPro"/>
</dbReference>
<dbReference type="InterPro" id="IPR037185">
    <property type="entry name" value="EmrE-like"/>
</dbReference>
<dbReference type="EMBL" id="FNAK01000001">
    <property type="protein sequence ID" value="SDD23399.1"/>
    <property type="molecule type" value="Genomic_DNA"/>
</dbReference>
<feature type="domain" description="EamA" evidence="2">
    <location>
        <begin position="157"/>
        <end position="288"/>
    </location>
</feature>
<sequence length="303" mass="32136">MTQSQDQTSRGIIACACGAIGISSAAIFMRLADVTPAASAFWRLSMAAPVLIFIYWLSARKKGRPSLMPSGEEARWILLVGLLFAAELFTWHWSVSKTTVANSTLLANMATIFAALYSFALFGERFNRRFLGGMLLALAGAALLMGRNAELNPAFIPGDLLGLLTAVLYGGYIVGAARARRVLDAPLLMAGTAVVSGLILALPLFWVDGPVLPLSPAGWTPLIGLALIAHVLGQSLIVYGLAHVPAALGALCLLIQPVISALWAWWLFGEALGPIHMIGAAAVLGGIWTARQSHRQKILKPTA</sequence>
<feature type="transmembrane region" description="Helical" evidence="1">
    <location>
        <begin position="272"/>
        <end position="290"/>
    </location>
</feature>
<protein>
    <submittedName>
        <fullName evidence="3">Permease of the drug/metabolite transporter (DMT) superfamily</fullName>
    </submittedName>
</protein>
<dbReference type="Proteomes" id="UP000183685">
    <property type="component" value="Unassembled WGS sequence"/>
</dbReference>
<reference evidence="3 4" key="1">
    <citation type="submission" date="2016-10" db="EMBL/GenBank/DDBJ databases">
        <authorList>
            <person name="de Groot N.N."/>
        </authorList>
    </citation>
    <scope>NUCLEOTIDE SEQUENCE [LARGE SCALE GENOMIC DNA]</scope>
    <source>
        <strain evidence="3 4">CGMCC 1.9109</strain>
    </source>
</reference>
<organism evidence="3 4">
    <name type="scientific">Kordiimonas lacus</name>
    <dbReference type="NCBI Taxonomy" id="637679"/>
    <lineage>
        <taxon>Bacteria</taxon>
        <taxon>Pseudomonadati</taxon>
        <taxon>Pseudomonadota</taxon>
        <taxon>Alphaproteobacteria</taxon>
        <taxon>Kordiimonadales</taxon>
        <taxon>Kordiimonadaceae</taxon>
        <taxon>Kordiimonas</taxon>
    </lineage>
</organism>
<feature type="transmembrane region" description="Helical" evidence="1">
    <location>
        <begin position="105"/>
        <end position="123"/>
    </location>
</feature>
<feature type="transmembrane region" description="Helical" evidence="1">
    <location>
        <begin position="219"/>
        <end position="239"/>
    </location>
</feature>
<feature type="domain" description="EamA" evidence="2">
    <location>
        <begin position="10"/>
        <end position="145"/>
    </location>
</feature>
<gene>
    <name evidence="3" type="ORF">SAMN04488071_0094</name>
</gene>
<feature type="transmembrane region" description="Helical" evidence="1">
    <location>
        <begin position="246"/>
        <end position="266"/>
    </location>
</feature>
<feature type="transmembrane region" description="Helical" evidence="1">
    <location>
        <begin position="12"/>
        <end position="31"/>
    </location>
</feature>
<evidence type="ECO:0000313" key="3">
    <source>
        <dbReference type="EMBL" id="SDD23399.1"/>
    </source>
</evidence>
<name>A0A1G6T309_9PROT</name>
<accession>A0A1G6T309</accession>
<feature type="transmembrane region" description="Helical" evidence="1">
    <location>
        <begin position="155"/>
        <end position="175"/>
    </location>
</feature>
<keyword evidence="1" id="KW-0812">Transmembrane</keyword>
<dbReference type="PANTHER" id="PTHR22911:SF76">
    <property type="entry name" value="EAMA DOMAIN-CONTAINING PROTEIN"/>
    <property type="match status" value="1"/>
</dbReference>
<feature type="transmembrane region" description="Helical" evidence="1">
    <location>
        <begin position="76"/>
        <end position="93"/>
    </location>
</feature>
<feature type="transmembrane region" description="Helical" evidence="1">
    <location>
        <begin position="37"/>
        <end position="56"/>
    </location>
</feature>
<keyword evidence="1" id="KW-1133">Transmembrane helix</keyword>
<dbReference type="AlphaFoldDB" id="A0A1G6T309"/>
<dbReference type="InterPro" id="IPR000620">
    <property type="entry name" value="EamA_dom"/>
</dbReference>
<keyword evidence="1" id="KW-0472">Membrane</keyword>
<dbReference type="STRING" id="637679.GCA_001550055_00794"/>
<feature type="transmembrane region" description="Helical" evidence="1">
    <location>
        <begin position="130"/>
        <end position="149"/>
    </location>
</feature>
<dbReference type="RefSeq" id="WP_068309055.1">
    <property type="nucleotide sequence ID" value="NZ_FNAK01000001.1"/>
</dbReference>
<evidence type="ECO:0000313" key="4">
    <source>
        <dbReference type="Proteomes" id="UP000183685"/>
    </source>
</evidence>